<dbReference type="Proteomes" id="UP000019471">
    <property type="component" value="Unassembled WGS sequence"/>
</dbReference>
<feature type="transmembrane region" description="Helical" evidence="1">
    <location>
        <begin position="47"/>
        <end position="67"/>
    </location>
</feature>
<dbReference type="HOGENOM" id="CLU_2589560_0_0_1"/>
<comment type="caution">
    <text evidence="2">The sequence shown here is derived from an EMBL/GenBank/DDBJ whole genome shotgun (WGS) entry which is preliminary data.</text>
</comment>
<keyword evidence="1" id="KW-1133">Transmembrane helix</keyword>
<sequence>MGEIIPRKYRFATKSFVYLFQFPTSRFGPATAYDFTSHTRNGWRWCYYYLIIWHRLALVLFAAFYFLPTFQRKYGEDRII</sequence>
<evidence type="ECO:0008006" key="4">
    <source>
        <dbReference type="Google" id="ProtNLM"/>
    </source>
</evidence>
<organism evidence="2 3">
    <name type="scientific">Cladophialophora psammophila CBS 110553</name>
    <dbReference type="NCBI Taxonomy" id="1182543"/>
    <lineage>
        <taxon>Eukaryota</taxon>
        <taxon>Fungi</taxon>
        <taxon>Dikarya</taxon>
        <taxon>Ascomycota</taxon>
        <taxon>Pezizomycotina</taxon>
        <taxon>Eurotiomycetes</taxon>
        <taxon>Chaetothyriomycetidae</taxon>
        <taxon>Chaetothyriales</taxon>
        <taxon>Herpotrichiellaceae</taxon>
        <taxon>Cladophialophora</taxon>
    </lineage>
</organism>
<keyword evidence="1" id="KW-0472">Membrane</keyword>
<evidence type="ECO:0000313" key="3">
    <source>
        <dbReference type="Proteomes" id="UP000019471"/>
    </source>
</evidence>
<accession>W9X4F4</accession>
<protein>
    <recommendedName>
        <fullName evidence="4">Major facilitator superfamily (MFS) profile domain-containing protein</fullName>
    </recommendedName>
</protein>
<dbReference type="AlphaFoldDB" id="W9X4F4"/>
<proteinExistence type="predicted"/>
<dbReference type="GeneID" id="19190342"/>
<dbReference type="RefSeq" id="XP_007744415.1">
    <property type="nucleotide sequence ID" value="XM_007746225.1"/>
</dbReference>
<keyword evidence="3" id="KW-1185">Reference proteome</keyword>
<reference evidence="2 3" key="1">
    <citation type="submission" date="2013-03" db="EMBL/GenBank/DDBJ databases">
        <title>The Genome Sequence of Cladophialophora psammophila CBS 110553.</title>
        <authorList>
            <consortium name="The Broad Institute Genomics Platform"/>
            <person name="Cuomo C."/>
            <person name="de Hoog S."/>
            <person name="Gorbushina A."/>
            <person name="Walker B."/>
            <person name="Young S.K."/>
            <person name="Zeng Q."/>
            <person name="Gargeya S."/>
            <person name="Fitzgerald M."/>
            <person name="Haas B."/>
            <person name="Abouelleil A."/>
            <person name="Allen A.W."/>
            <person name="Alvarado L."/>
            <person name="Arachchi H.M."/>
            <person name="Berlin A.M."/>
            <person name="Chapman S.B."/>
            <person name="Gainer-Dewar J."/>
            <person name="Goldberg J."/>
            <person name="Griggs A."/>
            <person name="Gujja S."/>
            <person name="Hansen M."/>
            <person name="Howarth C."/>
            <person name="Imamovic A."/>
            <person name="Ireland A."/>
            <person name="Larimer J."/>
            <person name="McCowan C."/>
            <person name="Murphy C."/>
            <person name="Pearson M."/>
            <person name="Poon T.W."/>
            <person name="Priest M."/>
            <person name="Roberts A."/>
            <person name="Saif S."/>
            <person name="Shea T."/>
            <person name="Sisk P."/>
            <person name="Sykes S."/>
            <person name="Wortman J."/>
            <person name="Nusbaum C."/>
            <person name="Birren B."/>
        </authorList>
    </citation>
    <scope>NUCLEOTIDE SEQUENCE [LARGE SCALE GENOMIC DNA]</scope>
    <source>
        <strain evidence="2 3">CBS 110553</strain>
    </source>
</reference>
<keyword evidence="1" id="KW-0812">Transmembrane</keyword>
<dbReference type="EMBL" id="AMGX01000007">
    <property type="protein sequence ID" value="EXJ71816.1"/>
    <property type="molecule type" value="Genomic_DNA"/>
</dbReference>
<evidence type="ECO:0000256" key="1">
    <source>
        <dbReference type="SAM" id="Phobius"/>
    </source>
</evidence>
<name>W9X4F4_9EURO</name>
<gene>
    <name evidence="2" type="ORF">A1O5_05626</name>
</gene>
<evidence type="ECO:0000313" key="2">
    <source>
        <dbReference type="EMBL" id="EXJ71816.1"/>
    </source>
</evidence>